<proteinExistence type="predicted"/>
<dbReference type="GO" id="GO:0008168">
    <property type="term" value="F:methyltransferase activity"/>
    <property type="evidence" value="ECO:0007669"/>
    <property type="project" value="UniProtKB-KW"/>
</dbReference>
<keyword evidence="2" id="KW-0489">Methyltransferase</keyword>
<dbReference type="AlphaFoldDB" id="A0A5A7N5D0"/>
<reference evidence="2 3" key="1">
    <citation type="submission" date="2019-09" db="EMBL/GenBank/DDBJ databases">
        <title>NBRP : Genome information of microbial organism related human and environment.</title>
        <authorList>
            <person name="Hattori M."/>
            <person name="Oshima K."/>
            <person name="Inaba H."/>
            <person name="Suda W."/>
            <person name="Sakamoto M."/>
            <person name="Iino T."/>
            <person name="Kitahara M."/>
            <person name="Oshida Y."/>
            <person name="Iida T."/>
            <person name="Kudo T."/>
            <person name="Itoh T."/>
            <person name="Ohkuma M."/>
        </authorList>
    </citation>
    <scope>NUCLEOTIDE SEQUENCE [LARGE SCALE GENOMIC DNA]</scope>
    <source>
        <strain evidence="2 3">Q-1</strain>
    </source>
</reference>
<dbReference type="EMBL" id="BKCN01000003">
    <property type="protein sequence ID" value="GER03348.1"/>
    <property type="molecule type" value="Genomic_DNA"/>
</dbReference>
<dbReference type="Proteomes" id="UP000324996">
    <property type="component" value="Unassembled WGS sequence"/>
</dbReference>
<evidence type="ECO:0000313" key="2">
    <source>
        <dbReference type="EMBL" id="GER03348.1"/>
    </source>
</evidence>
<keyword evidence="2" id="KW-0808">Transferase</keyword>
<organism evidence="2 3">
    <name type="scientific">Iodidimonas nitroreducens</name>
    <dbReference type="NCBI Taxonomy" id="1236968"/>
    <lineage>
        <taxon>Bacteria</taxon>
        <taxon>Pseudomonadati</taxon>
        <taxon>Pseudomonadota</taxon>
        <taxon>Alphaproteobacteria</taxon>
        <taxon>Iodidimonadales</taxon>
        <taxon>Iodidimonadaceae</taxon>
        <taxon>Iodidimonas</taxon>
    </lineage>
</organism>
<comment type="caution">
    <text evidence="2">The sequence shown here is derived from an EMBL/GenBank/DDBJ whole genome shotgun (WGS) entry which is preliminary data.</text>
</comment>
<accession>A0A5A7N5D0</accession>
<dbReference type="PANTHER" id="PTHR20974">
    <property type="entry name" value="UPF0585 PROTEIN CG18661"/>
    <property type="match status" value="1"/>
</dbReference>
<keyword evidence="3" id="KW-1185">Reference proteome</keyword>
<sequence length="216" mass="23879">MSQPPSEHLAPDAKRHAPATERNREAILQVLYKAVPQDGMILEVASGTGEHAVYMAPKLAPRLWQPSDLDEDNLRSIRAWAMEQPSASLRDPVRLDVSAPDWAQPFAGTRPQICALLAINLVHISPWACAEGLMRGAAQLLPPGGRVILYGPYKIKGTHTAPSNEDFDQWLKAQDEAWGVRDLEAIADLARSHHLILIDQIAMPANNYSLIFERSN</sequence>
<evidence type="ECO:0000313" key="3">
    <source>
        <dbReference type="Proteomes" id="UP000324996"/>
    </source>
</evidence>
<dbReference type="RefSeq" id="WP_042082998.1">
    <property type="nucleotide sequence ID" value="NZ_BKCN01000003.1"/>
</dbReference>
<dbReference type="GO" id="GO:0032259">
    <property type="term" value="P:methylation"/>
    <property type="evidence" value="ECO:0007669"/>
    <property type="project" value="UniProtKB-KW"/>
</dbReference>
<protein>
    <submittedName>
        <fullName evidence="2">SAM-dependent methyltransferase</fullName>
    </submittedName>
</protein>
<dbReference type="InterPro" id="IPR029063">
    <property type="entry name" value="SAM-dependent_MTases_sf"/>
</dbReference>
<dbReference type="SUPFAM" id="SSF53335">
    <property type="entry name" value="S-adenosyl-L-methionine-dependent methyltransferases"/>
    <property type="match status" value="1"/>
</dbReference>
<feature type="compositionally biased region" description="Basic and acidic residues" evidence="1">
    <location>
        <begin position="9"/>
        <end position="20"/>
    </location>
</feature>
<gene>
    <name evidence="2" type="ORF">JCM17846_10300</name>
</gene>
<feature type="region of interest" description="Disordered" evidence="1">
    <location>
        <begin position="1"/>
        <end position="20"/>
    </location>
</feature>
<evidence type="ECO:0000256" key="1">
    <source>
        <dbReference type="SAM" id="MobiDB-lite"/>
    </source>
</evidence>
<dbReference type="Gene3D" id="3.40.50.150">
    <property type="entry name" value="Vaccinia Virus protein VP39"/>
    <property type="match status" value="1"/>
</dbReference>
<dbReference type="PANTHER" id="PTHR20974:SF0">
    <property type="entry name" value="UPF0585 PROTEIN CG18661"/>
    <property type="match status" value="1"/>
</dbReference>
<dbReference type="InterPro" id="IPR010342">
    <property type="entry name" value="DUF938"/>
</dbReference>
<dbReference type="Pfam" id="PF06080">
    <property type="entry name" value="DUF938"/>
    <property type="match status" value="1"/>
</dbReference>
<name>A0A5A7N5D0_9PROT</name>